<feature type="compositionally biased region" description="Basic residues" evidence="6">
    <location>
        <begin position="23"/>
        <end position="33"/>
    </location>
</feature>
<dbReference type="Pfam" id="PF15365">
    <property type="entry name" value="PNRC"/>
    <property type="match status" value="1"/>
</dbReference>
<dbReference type="Proteomes" id="UP000694569">
    <property type="component" value="Unplaced"/>
</dbReference>
<organism evidence="7 8">
    <name type="scientific">Leptobrachium leishanense</name>
    <name type="common">Leishan spiny toad</name>
    <dbReference type="NCBI Taxonomy" id="445787"/>
    <lineage>
        <taxon>Eukaryota</taxon>
        <taxon>Metazoa</taxon>
        <taxon>Chordata</taxon>
        <taxon>Craniata</taxon>
        <taxon>Vertebrata</taxon>
        <taxon>Euteleostomi</taxon>
        <taxon>Amphibia</taxon>
        <taxon>Batrachia</taxon>
        <taxon>Anura</taxon>
        <taxon>Pelobatoidea</taxon>
        <taxon>Megophryidae</taxon>
        <taxon>Leptobrachium</taxon>
    </lineage>
</organism>
<evidence type="ECO:0000256" key="4">
    <source>
        <dbReference type="ARBA" id="ARBA00023163"/>
    </source>
</evidence>
<dbReference type="PANTHER" id="PTHR15405">
    <property type="entry name" value="PROLINE-RICH NUCLEAR RECEPTOR COACTIVATOR"/>
    <property type="match status" value="1"/>
</dbReference>
<accession>A0A8C5WF18</accession>
<keyword evidence="3" id="KW-0010">Activator</keyword>
<evidence type="ECO:0000256" key="5">
    <source>
        <dbReference type="ARBA" id="ARBA00023242"/>
    </source>
</evidence>
<evidence type="ECO:0000256" key="6">
    <source>
        <dbReference type="SAM" id="MobiDB-lite"/>
    </source>
</evidence>
<feature type="compositionally biased region" description="Basic and acidic residues" evidence="6">
    <location>
        <begin position="69"/>
        <end position="94"/>
    </location>
</feature>
<reference evidence="7" key="1">
    <citation type="submission" date="2025-08" db="UniProtKB">
        <authorList>
            <consortium name="Ensembl"/>
        </authorList>
    </citation>
    <scope>IDENTIFICATION</scope>
</reference>
<protein>
    <submittedName>
        <fullName evidence="7">Proline rich nuclear receptor coactivator 1</fullName>
    </submittedName>
</protein>
<evidence type="ECO:0000256" key="3">
    <source>
        <dbReference type="ARBA" id="ARBA00023159"/>
    </source>
</evidence>
<reference evidence="7" key="2">
    <citation type="submission" date="2025-09" db="UniProtKB">
        <authorList>
            <consortium name="Ensembl"/>
        </authorList>
    </citation>
    <scope>IDENTIFICATION</scope>
</reference>
<feature type="region of interest" description="Disordered" evidence="6">
    <location>
        <begin position="1"/>
        <end position="134"/>
    </location>
</feature>
<dbReference type="InterPro" id="IPR028322">
    <property type="entry name" value="PNRC-like_rgn"/>
</dbReference>
<keyword evidence="2" id="KW-0805">Transcription regulation</keyword>
<dbReference type="GeneTree" id="ENSGT00530000063881"/>
<evidence type="ECO:0000256" key="2">
    <source>
        <dbReference type="ARBA" id="ARBA00023015"/>
    </source>
</evidence>
<keyword evidence="5" id="KW-0539">Nucleus</keyword>
<dbReference type="GO" id="GO:0016071">
    <property type="term" value="P:mRNA metabolic process"/>
    <property type="evidence" value="ECO:0007669"/>
    <property type="project" value="UniProtKB-ARBA"/>
</dbReference>
<dbReference type="Ensembl" id="ENSLLET00000034779.1">
    <property type="protein sequence ID" value="ENSLLEP00000033504.1"/>
    <property type="gene ID" value="ENSLLEG00000021212.1"/>
</dbReference>
<evidence type="ECO:0000313" key="7">
    <source>
        <dbReference type="Ensembl" id="ENSLLEP00000033504.1"/>
    </source>
</evidence>
<dbReference type="AlphaFoldDB" id="A0A8C5WF18"/>
<dbReference type="OrthoDB" id="8959733at2759"/>
<proteinExistence type="predicted"/>
<dbReference type="InterPro" id="IPR026780">
    <property type="entry name" value="PNRC1/2"/>
</dbReference>
<name>A0A8C5WF18_9ANUR</name>
<sequence length="225" mass="24940">MSEPAGGGGEGRKTGTTVSRTGGGRRRRKRNKVRAAPFPTRTHHQQHQSARPGEQNRESAAGKGSPGSGEHRPLRKEVLKAKVVKSEKKSKQSDKNLSAQRCEQRSLHKPKGKCSFSHTKMNSPKKLDKIQAEPDLANLSFQRTGKKPLASAENVRNLKQNTHFIPPTDQTEKEINYAGAKFSDPPSPSLLPKPPSHWMGVKGEQPDQCKELMTYQLKTLLKVQL</sequence>
<keyword evidence="4" id="KW-0804">Transcription</keyword>
<evidence type="ECO:0000256" key="1">
    <source>
        <dbReference type="ARBA" id="ARBA00004123"/>
    </source>
</evidence>
<comment type="subcellular location">
    <subcellularLocation>
        <location evidence="1">Nucleus</location>
    </subcellularLocation>
</comment>
<evidence type="ECO:0000313" key="8">
    <source>
        <dbReference type="Proteomes" id="UP000694569"/>
    </source>
</evidence>
<dbReference type="GO" id="GO:0005634">
    <property type="term" value="C:nucleus"/>
    <property type="evidence" value="ECO:0007669"/>
    <property type="project" value="UniProtKB-SubCell"/>
</dbReference>
<keyword evidence="8" id="KW-1185">Reference proteome</keyword>